<dbReference type="Pfam" id="PF02113">
    <property type="entry name" value="Peptidase_S13"/>
    <property type="match status" value="2"/>
</dbReference>
<dbReference type="GO" id="GO:0009002">
    <property type="term" value="F:serine-type D-Ala-D-Ala carboxypeptidase activity"/>
    <property type="evidence" value="ECO:0007669"/>
    <property type="project" value="UniProtKB-EC"/>
</dbReference>
<name>A0ABW1V9H2_9MICO</name>
<comment type="caution">
    <text evidence="4">The sequence shown here is derived from an EMBL/GenBank/DDBJ whole genome shotgun (WGS) entry which is preliminary data.</text>
</comment>
<keyword evidence="4" id="KW-0121">Carboxypeptidase</keyword>
<dbReference type="SUPFAM" id="SSF56601">
    <property type="entry name" value="beta-lactamase/transpeptidase-like"/>
    <property type="match status" value="1"/>
</dbReference>
<dbReference type="Proteomes" id="UP001596306">
    <property type="component" value="Unassembled WGS sequence"/>
</dbReference>
<dbReference type="InterPro" id="IPR012338">
    <property type="entry name" value="Beta-lactam/transpept-like"/>
</dbReference>
<dbReference type="PANTHER" id="PTHR30023:SF0">
    <property type="entry name" value="PENICILLIN-SENSITIVE CARBOXYPEPTIDASE A"/>
    <property type="match status" value="1"/>
</dbReference>
<evidence type="ECO:0000256" key="3">
    <source>
        <dbReference type="SAM" id="MobiDB-lite"/>
    </source>
</evidence>
<organism evidence="4 5">
    <name type="scientific">Luethyella okanaganae</name>
    <dbReference type="NCBI Taxonomy" id="69372"/>
    <lineage>
        <taxon>Bacteria</taxon>
        <taxon>Bacillati</taxon>
        <taxon>Actinomycetota</taxon>
        <taxon>Actinomycetes</taxon>
        <taxon>Micrococcales</taxon>
        <taxon>Microbacteriaceae</taxon>
        <taxon>Luethyella</taxon>
    </lineage>
</organism>
<sequence>MHEQDEAAAPAGIEPAGGAVSNPEPRAGGVAGLVRRHPTAWSIAAGALVFALLGTGALFAGSAAGSPGPAPVAVSTPSAAAPVAHRPAPSAIPAASKLRSCSVAELAADSRLASFQAQVVSAASGEVLFDRGGAIPSRAASVLKVLTSAAALSVLGPGYRATTTVVKGVEPGSVVLVGGGDITLSRTPSGDESVYAGAAHLDDLAGQVRAAWNADPSNPPLTALILDASLFGGDEWQPSWNRKELSDGYMPPITALQTDGDRDNPYKNTSARSDDPIGRAGGAFAEALGGGVSVQRGTAPAGAAQLGAVSSQPVSTLIQQSLIVSDNAIAEMLARLVAVKLGTGNSFDALQTAIIGGLQPYGIDTSGIVVADGSGLSDDNAVPPSYLTRFFIKVNAREGDLGIIFDGLPIAGETGSLSYSDRFTGDSSVADGSVFAKTGWIDTGYTLAGIVHAQDGTVLTFAVYALGDVSDDAKTAIDAITAGFYRCGDNLSNN</sequence>
<reference evidence="5" key="1">
    <citation type="journal article" date="2019" name="Int. J. Syst. Evol. Microbiol.">
        <title>The Global Catalogue of Microorganisms (GCM) 10K type strain sequencing project: providing services to taxonomists for standard genome sequencing and annotation.</title>
        <authorList>
            <consortium name="The Broad Institute Genomics Platform"/>
            <consortium name="The Broad Institute Genome Sequencing Center for Infectious Disease"/>
            <person name="Wu L."/>
            <person name="Ma J."/>
        </authorList>
    </citation>
    <scope>NUCLEOTIDE SEQUENCE [LARGE SCALE GENOMIC DNA]</scope>
    <source>
        <strain evidence="5">CCUG 43304</strain>
    </source>
</reference>
<gene>
    <name evidence="4" type="ORF">ACFQB0_00995</name>
</gene>
<evidence type="ECO:0000313" key="5">
    <source>
        <dbReference type="Proteomes" id="UP001596306"/>
    </source>
</evidence>
<keyword evidence="5" id="KW-1185">Reference proteome</keyword>
<protein>
    <submittedName>
        <fullName evidence="4">D-alanyl-D-alanine carboxypeptidase</fullName>
        <ecNumber evidence="4">3.4.16.4</ecNumber>
    </submittedName>
</protein>
<evidence type="ECO:0000256" key="1">
    <source>
        <dbReference type="ARBA" id="ARBA00006096"/>
    </source>
</evidence>
<proteinExistence type="inferred from homology"/>
<dbReference type="PANTHER" id="PTHR30023">
    <property type="entry name" value="D-ALANYL-D-ALANINE CARBOXYPEPTIDASE"/>
    <property type="match status" value="1"/>
</dbReference>
<dbReference type="PRINTS" id="PR00922">
    <property type="entry name" value="DADACBPTASE3"/>
</dbReference>
<dbReference type="EC" id="3.4.16.4" evidence="4"/>
<feature type="region of interest" description="Disordered" evidence="3">
    <location>
        <begin position="256"/>
        <end position="278"/>
    </location>
</feature>
<evidence type="ECO:0000313" key="4">
    <source>
        <dbReference type="EMBL" id="MFC6354688.1"/>
    </source>
</evidence>
<feature type="compositionally biased region" description="Low complexity" evidence="3">
    <location>
        <begin position="7"/>
        <end position="19"/>
    </location>
</feature>
<keyword evidence="4" id="KW-0645">Protease</keyword>
<dbReference type="EMBL" id="JBHSTP010000001">
    <property type="protein sequence ID" value="MFC6354688.1"/>
    <property type="molecule type" value="Genomic_DNA"/>
</dbReference>
<accession>A0ABW1V9H2</accession>
<dbReference type="RefSeq" id="WP_386726431.1">
    <property type="nucleotide sequence ID" value="NZ_JBHSTP010000001.1"/>
</dbReference>
<comment type="similarity">
    <text evidence="1">Belongs to the peptidase S13 family.</text>
</comment>
<dbReference type="InterPro" id="IPR000667">
    <property type="entry name" value="Peptidase_S13"/>
</dbReference>
<feature type="region of interest" description="Disordered" evidence="3">
    <location>
        <begin position="1"/>
        <end position="24"/>
    </location>
</feature>
<evidence type="ECO:0000256" key="2">
    <source>
        <dbReference type="ARBA" id="ARBA00022801"/>
    </source>
</evidence>
<dbReference type="Gene3D" id="3.40.710.10">
    <property type="entry name" value="DD-peptidase/beta-lactamase superfamily"/>
    <property type="match status" value="2"/>
</dbReference>
<keyword evidence="2 4" id="KW-0378">Hydrolase</keyword>